<dbReference type="Proteomes" id="UP000759131">
    <property type="component" value="Unassembled WGS sequence"/>
</dbReference>
<evidence type="ECO:0000313" key="2">
    <source>
        <dbReference type="EMBL" id="CAD7645323.1"/>
    </source>
</evidence>
<dbReference type="GO" id="GO:0007165">
    <property type="term" value="P:signal transduction"/>
    <property type="evidence" value="ECO:0007669"/>
    <property type="project" value="TreeGrafter"/>
</dbReference>
<dbReference type="EMBL" id="CAJPIZ010033794">
    <property type="protein sequence ID" value="CAG2120506.1"/>
    <property type="molecule type" value="Genomic_DNA"/>
</dbReference>
<proteinExistence type="predicted"/>
<dbReference type="EMBL" id="OC888369">
    <property type="protein sequence ID" value="CAD7645323.1"/>
    <property type="molecule type" value="Genomic_DNA"/>
</dbReference>
<dbReference type="InterPro" id="IPR038425">
    <property type="entry name" value="GAT_sf"/>
</dbReference>
<dbReference type="GO" id="GO:0035091">
    <property type="term" value="F:phosphatidylinositol binding"/>
    <property type="evidence" value="ECO:0007669"/>
    <property type="project" value="InterPro"/>
</dbReference>
<dbReference type="GO" id="GO:0030276">
    <property type="term" value="F:clathrin binding"/>
    <property type="evidence" value="ECO:0007669"/>
    <property type="project" value="TreeGrafter"/>
</dbReference>
<dbReference type="PROSITE" id="PS50909">
    <property type="entry name" value="GAT"/>
    <property type="match status" value="1"/>
</dbReference>
<accession>A0A7R9LP73</accession>
<reference evidence="2" key="1">
    <citation type="submission" date="2020-11" db="EMBL/GenBank/DDBJ databases">
        <authorList>
            <person name="Tran Van P."/>
        </authorList>
    </citation>
    <scope>NUCLEOTIDE SEQUENCE</scope>
</reference>
<dbReference type="OrthoDB" id="2018246at2759"/>
<dbReference type="GO" id="GO:0043130">
    <property type="term" value="F:ubiquitin binding"/>
    <property type="evidence" value="ECO:0007669"/>
    <property type="project" value="InterPro"/>
</dbReference>
<dbReference type="Gene3D" id="1.20.58.160">
    <property type="match status" value="1"/>
</dbReference>
<dbReference type="PANTHER" id="PTHR13856">
    <property type="entry name" value="VHS DOMAIN CONTAINING PROTEIN FAMILY"/>
    <property type="match status" value="1"/>
</dbReference>
<dbReference type="SUPFAM" id="SSF89009">
    <property type="entry name" value="GAT-like domain"/>
    <property type="match status" value="1"/>
</dbReference>
<dbReference type="CDD" id="cd14233">
    <property type="entry name" value="GAT_TOM1_like"/>
    <property type="match status" value="1"/>
</dbReference>
<evidence type="ECO:0000313" key="3">
    <source>
        <dbReference type="Proteomes" id="UP000759131"/>
    </source>
</evidence>
<name>A0A7R9LP73_9ACAR</name>
<dbReference type="Pfam" id="PF03127">
    <property type="entry name" value="GAT"/>
    <property type="match status" value="1"/>
</dbReference>
<feature type="domain" description="GAT" evidence="1">
    <location>
        <begin position="6"/>
        <end position="94"/>
    </location>
</feature>
<sequence length="236" mass="26590">MQLSPEQLAKLRSELDIVQSNMKVFNEMLTELKPGSEHSDDWQLLSDLNKTCQSMQTRIVELIELVANEEVTNELLRVNDELNNLFLRYERHAKKHKPQQQMAAMAAMAAPKPTPASEPTLIDFDSTEESGVANRLADIQLSGINATASRPIETTAGDLDFDVFAQSRSTSVKDNTTTNDLNLVKPQLNKSMPIPDMIPQAQREQDFDEMEKWLKEDPSLAGNEFDRFLAERATAL</sequence>
<dbReference type="GO" id="GO:0005768">
    <property type="term" value="C:endosome"/>
    <property type="evidence" value="ECO:0007669"/>
    <property type="project" value="TreeGrafter"/>
</dbReference>
<dbReference type="PANTHER" id="PTHR13856:SF137">
    <property type="entry name" value="GH05942P"/>
    <property type="match status" value="1"/>
</dbReference>
<dbReference type="InterPro" id="IPR004152">
    <property type="entry name" value="GAT_dom"/>
</dbReference>
<evidence type="ECO:0000259" key="1">
    <source>
        <dbReference type="PROSITE" id="PS50909"/>
    </source>
</evidence>
<protein>
    <recommendedName>
        <fullName evidence="1">GAT domain-containing protein</fullName>
    </recommendedName>
</protein>
<gene>
    <name evidence="2" type="ORF">OSB1V03_LOCUS20453</name>
</gene>
<organism evidence="2">
    <name type="scientific">Medioppia subpectinata</name>
    <dbReference type="NCBI Taxonomy" id="1979941"/>
    <lineage>
        <taxon>Eukaryota</taxon>
        <taxon>Metazoa</taxon>
        <taxon>Ecdysozoa</taxon>
        <taxon>Arthropoda</taxon>
        <taxon>Chelicerata</taxon>
        <taxon>Arachnida</taxon>
        <taxon>Acari</taxon>
        <taxon>Acariformes</taxon>
        <taxon>Sarcoptiformes</taxon>
        <taxon>Oribatida</taxon>
        <taxon>Brachypylina</taxon>
        <taxon>Oppioidea</taxon>
        <taxon>Oppiidae</taxon>
        <taxon>Medioppia</taxon>
    </lineage>
</organism>
<dbReference type="AlphaFoldDB" id="A0A7R9LP73"/>
<feature type="non-terminal residue" evidence="2">
    <location>
        <position position="1"/>
    </location>
</feature>
<keyword evidence="3" id="KW-1185">Reference proteome</keyword>
<dbReference type="GO" id="GO:0016020">
    <property type="term" value="C:membrane"/>
    <property type="evidence" value="ECO:0007669"/>
    <property type="project" value="TreeGrafter"/>
</dbReference>